<dbReference type="GO" id="GO:0004637">
    <property type="term" value="F:phosphoribosylamine-glycine ligase activity"/>
    <property type="evidence" value="ECO:0007669"/>
    <property type="project" value="TreeGrafter"/>
</dbReference>
<gene>
    <name evidence="14" type="ORF">SAMN05444277_10747</name>
</gene>
<evidence type="ECO:0000256" key="1">
    <source>
        <dbReference type="ARBA" id="ARBA00004686"/>
    </source>
</evidence>
<dbReference type="GO" id="GO:0005524">
    <property type="term" value="F:ATP binding"/>
    <property type="evidence" value="ECO:0007669"/>
    <property type="project" value="UniProtKB-KW"/>
</dbReference>
<dbReference type="InterPro" id="IPR036921">
    <property type="entry name" value="PurM-like_N_sf"/>
</dbReference>
<dbReference type="Gene3D" id="3.30.1330.10">
    <property type="entry name" value="PurM-like, N-terminal domain"/>
    <property type="match status" value="1"/>
</dbReference>
<name>A0A1I5WWE9_9BACT</name>
<dbReference type="GO" id="GO:0004641">
    <property type="term" value="F:phosphoribosylformylglycinamidine cyclo-ligase activity"/>
    <property type="evidence" value="ECO:0007669"/>
    <property type="project" value="UniProtKB-EC"/>
</dbReference>
<dbReference type="InterPro" id="IPR016188">
    <property type="entry name" value="PurM-like_N"/>
</dbReference>
<evidence type="ECO:0000256" key="3">
    <source>
        <dbReference type="ARBA" id="ARBA00013047"/>
    </source>
</evidence>
<keyword evidence="15" id="KW-1185">Reference proteome</keyword>
<dbReference type="OrthoDB" id="9802507at2"/>
<evidence type="ECO:0000256" key="6">
    <source>
        <dbReference type="ARBA" id="ARBA00022741"/>
    </source>
</evidence>
<reference evidence="14 15" key="1">
    <citation type="submission" date="2016-10" db="EMBL/GenBank/DDBJ databases">
        <authorList>
            <person name="de Groot N.N."/>
        </authorList>
    </citation>
    <scope>NUCLEOTIDE SEQUENCE [LARGE SCALE GENOMIC DNA]</scope>
    <source>
        <strain evidence="14 15">DSM 28286</strain>
    </source>
</reference>
<feature type="domain" description="PurM-like C-terminal" evidence="13">
    <location>
        <begin position="276"/>
        <end position="400"/>
    </location>
</feature>
<evidence type="ECO:0000256" key="5">
    <source>
        <dbReference type="ARBA" id="ARBA00022598"/>
    </source>
</evidence>
<comment type="pathway">
    <text evidence="1">Purine metabolism; IMP biosynthesis via de novo pathway; 5-amino-1-(5-phospho-D-ribosyl)imidazole from N(2)-formyl-N(1)-(5-phospho-D-ribosyl)glycinamide: step 2/2.</text>
</comment>
<dbReference type="STRING" id="1465490.SAMN05444277_10747"/>
<feature type="domain" description="PurM-like N-terminal" evidence="12">
    <location>
        <begin position="59"/>
        <end position="179"/>
    </location>
</feature>
<proteinExistence type="inferred from homology"/>
<evidence type="ECO:0000313" key="14">
    <source>
        <dbReference type="EMBL" id="SFQ24010.1"/>
    </source>
</evidence>
<dbReference type="PANTHER" id="PTHR10520">
    <property type="entry name" value="TRIFUNCTIONAL PURINE BIOSYNTHETIC PROTEIN ADENOSINE-3-RELATED"/>
    <property type="match status" value="1"/>
</dbReference>
<protein>
    <recommendedName>
        <fullName evidence="4">Phosphoribosylformylglycinamidine cyclo-ligase</fullName>
        <ecNumber evidence="3">6.3.3.1</ecNumber>
    </recommendedName>
    <alternativeName>
        <fullName evidence="9">AIR synthase</fullName>
    </alternativeName>
    <alternativeName>
        <fullName evidence="10">AIRS</fullName>
    </alternativeName>
    <alternativeName>
        <fullName evidence="8">Phosphoribosyl-aminoimidazole synthetase</fullName>
    </alternativeName>
</protein>
<dbReference type="SUPFAM" id="SSF56042">
    <property type="entry name" value="PurM C-terminal domain-like"/>
    <property type="match status" value="1"/>
</dbReference>
<dbReference type="PANTHER" id="PTHR10520:SF12">
    <property type="entry name" value="TRIFUNCTIONAL PURINE BIOSYNTHETIC PROTEIN ADENOSINE-3"/>
    <property type="match status" value="1"/>
</dbReference>
<dbReference type="GO" id="GO:0046084">
    <property type="term" value="P:adenine biosynthetic process"/>
    <property type="evidence" value="ECO:0007669"/>
    <property type="project" value="TreeGrafter"/>
</dbReference>
<organism evidence="14 15">
    <name type="scientific">Parafilimonas terrae</name>
    <dbReference type="NCBI Taxonomy" id="1465490"/>
    <lineage>
        <taxon>Bacteria</taxon>
        <taxon>Pseudomonadati</taxon>
        <taxon>Bacteroidota</taxon>
        <taxon>Chitinophagia</taxon>
        <taxon>Chitinophagales</taxon>
        <taxon>Chitinophagaceae</taxon>
        <taxon>Parafilimonas</taxon>
    </lineage>
</organism>
<evidence type="ECO:0000256" key="2">
    <source>
        <dbReference type="ARBA" id="ARBA00010280"/>
    </source>
</evidence>
<dbReference type="Proteomes" id="UP000199031">
    <property type="component" value="Unassembled WGS sequence"/>
</dbReference>
<sequence>MKTNNQQVQYFPSGDGGGLYSKRGVSAQKEEVHAAIKNLDKGLYEFAFCKIYPDFISNDDAFVNVMHADGAGTKSILAYLYWKETGDAAVWKGIAQDAIVMNLDDLLCAGIYDNILFSSTIDRNKLLIPGEVLEQVINATQDFFNSMQSFGINIHFLGGETADVGDVVRTIAVNGTMMARWPKNKIISNEKIKPGNVIVGFASNGQATYEDAYNSGIASNGLTSARHDVLHKYYAEKYPETFEPTLSDDVVYIGKNKLEDGIPSSKFQIPNSTITIGKLLLSPTRTYAPLMKVLLEKYFDKIDGVIHCSGGGQTKCMKYLPQPFKIIKDNLFEAPEIFKIIQENSHADDKEMYQVFNMGHRLEIFTDAITAAALIGEAKQFNIEAKVVGRVESSDKKELELHVNGNTITY</sequence>
<dbReference type="AlphaFoldDB" id="A0A1I5WWE9"/>
<evidence type="ECO:0000259" key="12">
    <source>
        <dbReference type="Pfam" id="PF00586"/>
    </source>
</evidence>
<keyword evidence="7" id="KW-0067">ATP-binding</keyword>
<dbReference type="Gene3D" id="3.90.650.10">
    <property type="entry name" value="PurM-like C-terminal domain"/>
    <property type="match status" value="1"/>
</dbReference>
<keyword evidence="6" id="KW-0547">Nucleotide-binding</keyword>
<dbReference type="InterPro" id="IPR004733">
    <property type="entry name" value="PurM_cligase"/>
</dbReference>
<evidence type="ECO:0000256" key="4">
    <source>
        <dbReference type="ARBA" id="ARBA00020367"/>
    </source>
</evidence>
<evidence type="ECO:0000256" key="7">
    <source>
        <dbReference type="ARBA" id="ARBA00022840"/>
    </source>
</evidence>
<dbReference type="Pfam" id="PF00586">
    <property type="entry name" value="AIRS"/>
    <property type="match status" value="1"/>
</dbReference>
<dbReference type="InterPro" id="IPR010918">
    <property type="entry name" value="PurM-like_C_dom"/>
</dbReference>
<comment type="catalytic activity">
    <reaction evidence="11">
        <text>2-formamido-N(1)-(5-O-phospho-beta-D-ribosyl)acetamidine + ATP = 5-amino-1-(5-phospho-beta-D-ribosyl)imidazole + ADP + phosphate + H(+)</text>
        <dbReference type="Rhea" id="RHEA:23032"/>
        <dbReference type="ChEBI" id="CHEBI:15378"/>
        <dbReference type="ChEBI" id="CHEBI:30616"/>
        <dbReference type="ChEBI" id="CHEBI:43474"/>
        <dbReference type="ChEBI" id="CHEBI:137981"/>
        <dbReference type="ChEBI" id="CHEBI:147287"/>
        <dbReference type="ChEBI" id="CHEBI:456216"/>
        <dbReference type="EC" id="6.3.3.1"/>
    </reaction>
</comment>
<dbReference type="GO" id="GO:0005829">
    <property type="term" value="C:cytosol"/>
    <property type="evidence" value="ECO:0007669"/>
    <property type="project" value="TreeGrafter"/>
</dbReference>
<dbReference type="RefSeq" id="WP_090658915.1">
    <property type="nucleotide sequence ID" value="NZ_FOXQ01000007.1"/>
</dbReference>
<evidence type="ECO:0000256" key="10">
    <source>
        <dbReference type="ARBA" id="ARBA00033093"/>
    </source>
</evidence>
<evidence type="ECO:0000256" key="9">
    <source>
        <dbReference type="ARBA" id="ARBA00032931"/>
    </source>
</evidence>
<dbReference type="InterPro" id="IPR036676">
    <property type="entry name" value="PurM-like_C_sf"/>
</dbReference>
<evidence type="ECO:0000256" key="8">
    <source>
        <dbReference type="ARBA" id="ARBA00031908"/>
    </source>
</evidence>
<dbReference type="SUPFAM" id="SSF55326">
    <property type="entry name" value="PurM N-terminal domain-like"/>
    <property type="match status" value="1"/>
</dbReference>
<dbReference type="Pfam" id="PF02769">
    <property type="entry name" value="AIRS_C"/>
    <property type="match status" value="1"/>
</dbReference>
<keyword evidence="5 14" id="KW-0436">Ligase</keyword>
<dbReference type="GO" id="GO:0006189">
    <property type="term" value="P:'de novo' IMP biosynthetic process"/>
    <property type="evidence" value="ECO:0007669"/>
    <property type="project" value="UniProtKB-UniPathway"/>
</dbReference>
<evidence type="ECO:0000259" key="13">
    <source>
        <dbReference type="Pfam" id="PF02769"/>
    </source>
</evidence>
<dbReference type="UniPathway" id="UPA00074">
    <property type="reaction ID" value="UER00129"/>
</dbReference>
<dbReference type="EC" id="6.3.3.1" evidence="3"/>
<comment type="similarity">
    <text evidence="2">Belongs to the AIR synthase family.</text>
</comment>
<accession>A0A1I5WWE9</accession>
<evidence type="ECO:0000313" key="15">
    <source>
        <dbReference type="Proteomes" id="UP000199031"/>
    </source>
</evidence>
<dbReference type="EMBL" id="FOXQ01000007">
    <property type="protein sequence ID" value="SFQ24010.1"/>
    <property type="molecule type" value="Genomic_DNA"/>
</dbReference>
<evidence type="ECO:0000256" key="11">
    <source>
        <dbReference type="ARBA" id="ARBA00049057"/>
    </source>
</evidence>